<evidence type="ECO:0000313" key="8">
    <source>
        <dbReference type="Proteomes" id="UP001642464"/>
    </source>
</evidence>
<dbReference type="SUPFAM" id="SSF57184">
    <property type="entry name" value="Growth factor receptor domain"/>
    <property type="match status" value="2"/>
</dbReference>
<dbReference type="SMART" id="SM01411">
    <property type="entry name" value="Ephrin_rec_like"/>
    <property type="match status" value="2"/>
</dbReference>
<keyword evidence="6" id="KW-0812">Transmembrane</keyword>
<dbReference type="Proteomes" id="UP001642464">
    <property type="component" value="Unassembled WGS sequence"/>
</dbReference>
<feature type="transmembrane region" description="Helical" evidence="6">
    <location>
        <begin position="1804"/>
        <end position="1822"/>
    </location>
</feature>
<dbReference type="InterPro" id="IPR009030">
    <property type="entry name" value="Growth_fac_rcpt_cys_sf"/>
</dbReference>
<keyword evidence="2" id="KW-0732">Signal</keyword>
<feature type="transmembrane region" description="Helical" evidence="6">
    <location>
        <begin position="1542"/>
        <end position="1559"/>
    </location>
</feature>
<keyword evidence="3" id="KW-0677">Repeat</keyword>
<feature type="transmembrane region" description="Helical" evidence="6">
    <location>
        <begin position="1509"/>
        <end position="1530"/>
    </location>
</feature>
<feature type="transmembrane region" description="Helical" evidence="6">
    <location>
        <begin position="498"/>
        <end position="519"/>
    </location>
</feature>
<evidence type="ECO:0000256" key="5">
    <source>
        <dbReference type="ARBA" id="ARBA00023180"/>
    </source>
</evidence>
<reference evidence="7 8" key="1">
    <citation type="submission" date="2024-02" db="EMBL/GenBank/DDBJ databases">
        <authorList>
            <person name="Chen Y."/>
            <person name="Shah S."/>
            <person name="Dougan E. K."/>
            <person name="Thang M."/>
            <person name="Chan C."/>
        </authorList>
    </citation>
    <scope>NUCLEOTIDE SEQUENCE [LARGE SCALE GENOMIC DNA]</scope>
</reference>
<keyword evidence="7" id="KW-0418">Kinase</keyword>
<feature type="transmembrane region" description="Helical" evidence="6">
    <location>
        <begin position="715"/>
        <end position="732"/>
    </location>
</feature>
<dbReference type="Gene3D" id="3.80.10.10">
    <property type="entry name" value="Ribonuclease Inhibitor"/>
    <property type="match status" value="1"/>
</dbReference>
<feature type="transmembrane region" description="Helical" evidence="6">
    <location>
        <begin position="434"/>
        <end position="454"/>
    </location>
</feature>
<keyword evidence="8" id="KW-1185">Reference proteome</keyword>
<dbReference type="SUPFAM" id="SSF52058">
    <property type="entry name" value="L domain-like"/>
    <property type="match status" value="1"/>
</dbReference>
<comment type="subcellular location">
    <subcellularLocation>
        <location evidence="1">Membrane</location>
    </subcellularLocation>
</comment>
<protein>
    <submittedName>
        <fullName evidence="7">Probable inactive leucine-rich repeat receptor kinase XIAO</fullName>
    </submittedName>
</protein>
<evidence type="ECO:0000256" key="2">
    <source>
        <dbReference type="ARBA" id="ARBA00022729"/>
    </source>
</evidence>
<keyword evidence="6" id="KW-1133">Transmembrane helix</keyword>
<keyword evidence="7" id="KW-0675">Receptor</keyword>
<dbReference type="EMBL" id="CAXAMM010022337">
    <property type="protein sequence ID" value="CAK9051823.1"/>
    <property type="molecule type" value="Genomic_DNA"/>
</dbReference>
<keyword evidence="5" id="KW-0325">Glycoprotein</keyword>
<accession>A0ABP0MK27</accession>
<evidence type="ECO:0000256" key="1">
    <source>
        <dbReference type="ARBA" id="ARBA00004370"/>
    </source>
</evidence>
<feature type="transmembrane region" description="Helical" evidence="6">
    <location>
        <begin position="1777"/>
        <end position="1798"/>
    </location>
</feature>
<evidence type="ECO:0000256" key="6">
    <source>
        <dbReference type="SAM" id="Phobius"/>
    </source>
</evidence>
<feature type="transmembrane region" description="Helical" evidence="6">
    <location>
        <begin position="1593"/>
        <end position="1614"/>
    </location>
</feature>
<keyword evidence="4 6" id="KW-0472">Membrane</keyword>
<feature type="transmembrane region" description="Helical" evidence="6">
    <location>
        <begin position="737"/>
        <end position="754"/>
    </location>
</feature>
<proteinExistence type="predicted"/>
<feature type="transmembrane region" description="Helical" evidence="6">
    <location>
        <begin position="675"/>
        <end position="703"/>
    </location>
</feature>
<dbReference type="Gene3D" id="2.10.50.10">
    <property type="entry name" value="Tumor Necrosis Factor Receptor, subunit A, domain 2"/>
    <property type="match status" value="2"/>
</dbReference>
<evidence type="ECO:0000256" key="4">
    <source>
        <dbReference type="ARBA" id="ARBA00023136"/>
    </source>
</evidence>
<feature type="transmembrane region" description="Helical" evidence="6">
    <location>
        <begin position="306"/>
        <end position="325"/>
    </location>
</feature>
<comment type="caution">
    <text evidence="7">The sequence shown here is derived from an EMBL/GenBank/DDBJ whole genome shotgun (WGS) entry which is preliminary data.</text>
</comment>
<keyword evidence="7" id="KW-0808">Transferase</keyword>
<dbReference type="InterPro" id="IPR032675">
    <property type="entry name" value="LRR_dom_sf"/>
</dbReference>
<evidence type="ECO:0000313" key="7">
    <source>
        <dbReference type="EMBL" id="CAK9051823.1"/>
    </source>
</evidence>
<feature type="transmembrane region" description="Helical" evidence="6">
    <location>
        <begin position="408"/>
        <end position="427"/>
    </location>
</feature>
<dbReference type="InterPro" id="IPR001611">
    <property type="entry name" value="Leu-rich_rpt"/>
</dbReference>
<name>A0ABP0MK27_9DINO</name>
<evidence type="ECO:0000256" key="3">
    <source>
        <dbReference type="ARBA" id="ARBA00022737"/>
    </source>
</evidence>
<dbReference type="PROSITE" id="PS51450">
    <property type="entry name" value="LRR"/>
    <property type="match status" value="2"/>
</dbReference>
<dbReference type="GO" id="GO:0016301">
    <property type="term" value="F:kinase activity"/>
    <property type="evidence" value="ECO:0007669"/>
    <property type="project" value="UniProtKB-KW"/>
</dbReference>
<gene>
    <name evidence="7" type="ORF">SCF082_LOCUS28419</name>
</gene>
<sequence length="1889" mass="206075">MYTRITRLIAANCALNGKVPLPWSRTLDASLHVLDLSHNRLDAVIADSWLPKIRLDLSHNAHPLRVSAEVIRRAIKSGMELWLTRTELANRDEVMGLWQTELGPQEAWTPRPSQGFECQDLSNPNLRVTPELFLPEQMCSCSPGFFGKGADCQQCPNGTYSAGRNSSQCTKCPEGSRSSAGSTAVSQCVCPFGSPEEASEGASRCRCDAHQALISEQRCIPCSELHLLCETPGHVAKDAPLEDGFLRLEVPSEEIFQCLDVKHCQSSSCIAGRSGPLCVDCAEHFRATGGLCLECKDVSAQQTLCIMLGSAIALTLLAAAAWHMRHRAPSLSQSNKCLLQLLLEQLAALLQLTQLWAVLGRLRRPISSGTQTEEQSSSDLVLSLLEVLQFTSTEVQNFLALECVYDGVAVRSLFALATPLVPLLILLLCSCAEIFSRGLGICVGLKILTVLFIGGASGSAQLLGCQEVDGAGVPLKHFAFRPLFPQQRCSEAPWVDRIGWTTAFCYGVLIPCFLGFLFAKQNVVMRRVKAAMVYTTCNAGKVVVHMQGLTTEQSSKDWDAMLAKRLVCGAAAYVAVRVKGQAVVELQEAKNAVMIVTPIAKDVVGTSESLGEVESLVFGSDTEELEALQWHFMAQMLMERSILEQKEDRVMLGAKQLFCKYAKCENVWMEVCIKVMAAALVSVVAVNNLWLSVAITLGMALVIGLTRPFVQPQLNVLQTACFACLAVAAVGFRHHVALARLALAVPFGLLLVQLRHPDSPEMLALRLQQDRWRLRSTRVPWKSVPNNVLRWPMRTDLELSPCEEQGRQEPTAALGKLEATCEGERRERLREGLRGVGLTGEGNPCEWTGIECIDGCSVRRIESREASGNVASFVNMTSLEALLLPHTQVSGDLSSLQHLTSLRWLDLSHTQVSGDILFLRNLTHLMGLHLSQTEVSGDISSLQNTSLWRLDLSHTQVSGDLSSLQNLTQLRFRLDLSRTNVSGNLAALRDLAKLQDLRLAQLPVQGDVAALQYLAKLELADLSGTLVSGFLEGSCKKDYCQKLRDLNVADTKVGIGNPLLMFASIGWAALQTLNVSGSQLNLTTQELLEPLKFTRITRLLAANCALHGSVPSLKGWPFGRTLSGSLQVLDLSHNRMDAVSADSWLPKIRLDLSHNAHPLRVSAEVLRRVIKSGMELWLTRTELANRDEVMGLWQTELSPQEAWTPRPSQGFECQDLSNPNLRVTPELFLPEQMCSCSPGFFGKGADCQQCSNGTYSAGRNSSHCTKCPEGSRSLAGSTAVSQCVCPFGSPEETSEGTSRCRCDAHQALISQQLCIPCNELNLLCETSGHVAKDAPLEDGFLRLEVPSEEIFQCLDAKHCQNSSCAEGRSGPLCVDCAEHFHATGGLCLECKDISAQQTLCIMLGSAIALTLLAAAAWLMRHRVPSLSPSNKCLLQLLVEQLAALLQLTQLWAVLGRLRHPVSSGTETDEQTSSDPVLSLLEVFQFTSAEVQNFLALECVYDGVAVRSLFALATPLVPLLILLLCSCVEIFSRGLGIRVGLKILTVLFIGGASGSAQLLGCQEVDGAGVPLKDFSYRPLFPQQRCNEAPWVDRIGWTTALCYGVFIPCFLGFLFAEQNVIMRKVKMVNIQTAFQEGKVLVRLQGLTAEQSLKDWDTMLTKRLVCGAAAYVAVRVKGRAVVELAKDAVMVTPAEGLGASGSGVESLVFGSDAEELEALQCHVMAQMLMERSILEQEEDRVMLGAKQLFLKYAKCENVWMEVCVKVTAAALVSVVAVNNLWLSVAITLGMALVIGLTRPFVQPQLNVLQTACFACLAVAAVGFRYHVALARLALAVPFGLLLVQLRHPDSPEMLALRLQQDRKGGSGERGWEGQSFFLFADVESDHAAVVRH</sequence>
<dbReference type="PANTHER" id="PTHR45974">
    <property type="entry name" value="RECEPTOR-LIKE PROTEIN 55"/>
    <property type="match status" value="1"/>
</dbReference>
<organism evidence="7 8">
    <name type="scientific">Durusdinium trenchii</name>
    <dbReference type="NCBI Taxonomy" id="1381693"/>
    <lineage>
        <taxon>Eukaryota</taxon>
        <taxon>Sar</taxon>
        <taxon>Alveolata</taxon>
        <taxon>Dinophyceae</taxon>
        <taxon>Suessiales</taxon>
        <taxon>Symbiodiniaceae</taxon>
        <taxon>Durusdinium</taxon>
    </lineage>
</organism>